<evidence type="ECO:0000313" key="1">
    <source>
        <dbReference type="EMBL" id="KIO72859.1"/>
    </source>
</evidence>
<sequence length="39" mass="4789">MRINEKVILFLGRTFNHNFVKLIYFEMDKLNRNFLKEVG</sequence>
<organism evidence="1 2">
    <name type="scientific">Caldibacillus thermoamylovorans</name>
    <dbReference type="NCBI Taxonomy" id="35841"/>
    <lineage>
        <taxon>Bacteria</taxon>
        <taxon>Bacillati</taxon>
        <taxon>Bacillota</taxon>
        <taxon>Bacilli</taxon>
        <taxon>Bacillales</taxon>
        <taxon>Bacillaceae</taxon>
        <taxon>Caldibacillus</taxon>
    </lineage>
</organism>
<reference evidence="1 2" key="1">
    <citation type="submission" date="2015-01" db="EMBL/GenBank/DDBJ databases">
        <title>Draft Genome Sequences of Four Bacillus thermoamylovorans Strains, Isolated From Food Products.</title>
        <authorList>
            <person name="Krawcyk A.O."/>
            <person name="Berendsen E.M."/>
            <person name="Eijlander R.T."/>
            <person name="de Jong A."/>
            <person name="Wells-Bennik M."/>
            <person name="Kuipers O.P."/>
        </authorList>
    </citation>
    <scope>NUCLEOTIDE SEQUENCE [LARGE SCALE GENOMIC DNA]</scope>
    <source>
        <strain evidence="1 2">B4167</strain>
    </source>
</reference>
<gene>
    <name evidence="1" type="ORF">B4167_2635</name>
</gene>
<name>A0ABD4A7Q9_9BACI</name>
<dbReference type="AlphaFoldDB" id="A0ABD4A7Q9"/>
<evidence type="ECO:0000313" key="2">
    <source>
        <dbReference type="Proteomes" id="UP000032076"/>
    </source>
</evidence>
<dbReference type="Proteomes" id="UP000032076">
    <property type="component" value="Unassembled WGS sequence"/>
</dbReference>
<accession>A0ABD4A7Q9</accession>
<proteinExistence type="predicted"/>
<dbReference type="EMBL" id="JXLU01000080">
    <property type="protein sequence ID" value="KIO72859.1"/>
    <property type="molecule type" value="Genomic_DNA"/>
</dbReference>
<protein>
    <submittedName>
        <fullName evidence="1">Uncharacterized protein</fullName>
    </submittedName>
</protein>
<comment type="caution">
    <text evidence="1">The sequence shown here is derived from an EMBL/GenBank/DDBJ whole genome shotgun (WGS) entry which is preliminary data.</text>
</comment>